<keyword evidence="7" id="KW-1185">Reference proteome</keyword>
<dbReference type="PANTHER" id="PTHR43649:SF31">
    <property type="entry name" value="SN-GLYCEROL-3-PHOSPHATE-BINDING PERIPLASMIC PROTEIN UGPB"/>
    <property type="match status" value="1"/>
</dbReference>
<keyword evidence="4" id="KW-0732">Signal</keyword>
<dbReference type="EMBL" id="CP000804">
    <property type="protein sequence ID" value="ABU59206.1"/>
    <property type="molecule type" value="Genomic_DNA"/>
</dbReference>
<evidence type="ECO:0000256" key="5">
    <source>
        <dbReference type="SAM" id="MobiDB-lite"/>
    </source>
</evidence>
<evidence type="ECO:0000256" key="2">
    <source>
        <dbReference type="ARBA" id="ARBA00008520"/>
    </source>
</evidence>
<dbReference type="Pfam" id="PF01547">
    <property type="entry name" value="SBP_bac_1"/>
    <property type="match status" value="2"/>
</dbReference>
<comment type="subcellular location">
    <subcellularLocation>
        <location evidence="1">Cell envelope</location>
    </subcellularLocation>
</comment>
<dbReference type="SUPFAM" id="SSF53850">
    <property type="entry name" value="Periplasmic binding protein-like II"/>
    <property type="match status" value="2"/>
</dbReference>
<dbReference type="PANTHER" id="PTHR43649">
    <property type="entry name" value="ARABINOSE-BINDING PROTEIN-RELATED"/>
    <property type="match status" value="1"/>
</dbReference>
<dbReference type="InterPro" id="IPR050490">
    <property type="entry name" value="Bact_solute-bd_prot1"/>
</dbReference>
<dbReference type="InterPro" id="IPR006059">
    <property type="entry name" value="SBP"/>
</dbReference>
<dbReference type="STRING" id="383372.Rcas_3152"/>
<protein>
    <submittedName>
        <fullName evidence="6">Extracellular solute-binding protein family 1</fullName>
    </submittedName>
</protein>
<gene>
    <name evidence="6" type="ordered locus">Rcas_3152</name>
</gene>
<evidence type="ECO:0000256" key="1">
    <source>
        <dbReference type="ARBA" id="ARBA00004196"/>
    </source>
</evidence>
<sequence length="970" mass="106967">MTLPDRACPSLWFSWRCTARIFSSALDQLLNRRGFRQLWKGRHMQRVWILLTFWAVLLASCGAPPPSGNATPAVPGVTPTSGSETVTISFAVWEYERNIYQPLADRFMTENPNIKIVLVSLDDIMMFEPGNEGPTNPLDVLRRIVSAADTAPAFALTPEAFGTPLLLDLKPLMDADAAFQRDDFFPGAIERYAAKGGVWALPRYHGVPLIVYNRALFQNANLSEPRPGWTWDDLMSAAERLTERSGLTTLTYGFMEPTNGLLPLLGLLEKQGINPLTVVAEETDLTAPEYIAAVERIQEWYRAGVLVAPYARDAASDDPTRLAREGRVALWSDMSYISNDDGSPWTPDFPVGRAPFPKNAILDPFFSSTEGFIISGGTAHPDAAWRWIEWLSRQPALEDQQSFGPLSRLPARQSVAQQTEFWSKLDPPTAEAYRWAIENSGTLPSQQFDYTVMGALSQAVATVTGDPKANVRQALAEAQRQMQEAIAQRELTPTPKPNLNPVVVATPEPQEAPAGATTVTFGLYGYNPTELRRVARAFREQRPDIFVQLKPFEWTPDLKEVTAATLAQTSDCFFWFGPLAGNDETALLDLRPLIEADSTFPRDDIVPAALAQYSREGRIYGLPYAVNMRSLIYNHAAFEAAGVQPPRADWKPDDFLAAAQALTRGEGNEQRWGYVPLGGPQADLLFFINQFGARLMVGEGKDLRPNYTDPKTIAAIRWYLDLSMVHKVAPPLTIVYRRDDFGGGDRSYELVQSGRVGMWFGYPESFQGGVVIQPLEPGGGPAPTAAPLTPVERDIRAAPLPVGGAGVPSSEVFLRGLFISARTQQPQACWEWIKFLSGDTSLTYGDMPARRSVAQSEAFIKQLPPERVAQFEAMRATLAMPSQNAGDANVIYSQHTDPYWFFKALSAVVEKGASLEKELAEAQRFATAFAECMNREDARAPACAKEVDPDYKGYNVEEGDPTPLPAGAAP</sequence>
<dbReference type="eggNOG" id="COG1653">
    <property type="taxonomic scope" value="Bacteria"/>
</dbReference>
<proteinExistence type="inferred from homology"/>
<accession>A7NNR2</accession>
<dbReference type="KEGG" id="rca:Rcas_3152"/>
<comment type="similarity">
    <text evidence="2">Belongs to the bacterial solute-binding protein 1 family.</text>
</comment>
<evidence type="ECO:0000313" key="7">
    <source>
        <dbReference type="Proteomes" id="UP000000263"/>
    </source>
</evidence>
<organism evidence="6 7">
    <name type="scientific">Roseiflexus castenholzii (strain DSM 13941 / HLO8)</name>
    <dbReference type="NCBI Taxonomy" id="383372"/>
    <lineage>
        <taxon>Bacteria</taxon>
        <taxon>Bacillati</taxon>
        <taxon>Chloroflexota</taxon>
        <taxon>Chloroflexia</taxon>
        <taxon>Chloroflexales</taxon>
        <taxon>Roseiflexineae</taxon>
        <taxon>Roseiflexaceae</taxon>
        <taxon>Roseiflexus</taxon>
    </lineage>
</organism>
<dbReference type="HOGENOM" id="CLU_315649_0_0_0"/>
<dbReference type="Proteomes" id="UP000000263">
    <property type="component" value="Chromosome"/>
</dbReference>
<reference evidence="6 7" key="1">
    <citation type="submission" date="2007-08" db="EMBL/GenBank/DDBJ databases">
        <title>Complete sequence of Roseiflexus castenholzii DSM 13941.</title>
        <authorList>
            <consortium name="US DOE Joint Genome Institute"/>
            <person name="Copeland A."/>
            <person name="Lucas S."/>
            <person name="Lapidus A."/>
            <person name="Barry K."/>
            <person name="Glavina del Rio T."/>
            <person name="Dalin E."/>
            <person name="Tice H."/>
            <person name="Pitluck S."/>
            <person name="Thompson L.S."/>
            <person name="Brettin T."/>
            <person name="Bruce D."/>
            <person name="Detter J.C."/>
            <person name="Han C."/>
            <person name="Tapia R."/>
            <person name="Schmutz J."/>
            <person name="Larimer F."/>
            <person name="Land M."/>
            <person name="Hauser L."/>
            <person name="Kyrpides N."/>
            <person name="Mikhailova N."/>
            <person name="Bryant D.A."/>
            <person name="Hanada S."/>
            <person name="Tsukatani Y."/>
            <person name="Richardson P."/>
        </authorList>
    </citation>
    <scope>NUCLEOTIDE SEQUENCE [LARGE SCALE GENOMIC DNA]</scope>
    <source>
        <strain evidence="7">DSM 13941 / HLO8</strain>
    </source>
</reference>
<evidence type="ECO:0000313" key="6">
    <source>
        <dbReference type="EMBL" id="ABU59206.1"/>
    </source>
</evidence>
<dbReference type="GO" id="GO:0030313">
    <property type="term" value="C:cell envelope"/>
    <property type="evidence" value="ECO:0007669"/>
    <property type="project" value="UniProtKB-SubCell"/>
</dbReference>
<feature type="region of interest" description="Disordered" evidence="5">
    <location>
        <begin position="949"/>
        <end position="970"/>
    </location>
</feature>
<dbReference type="Gene3D" id="3.40.190.10">
    <property type="entry name" value="Periplasmic binding protein-like II"/>
    <property type="match status" value="2"/>
</dbReference>
<name>A7NNR2_ROSCS</name>
<keyword evidence="3" id="KW-0813">Transport</keyword>
<dbReference type="AlphaFoldDB" id="A7NNR2"/>
<evidence type="ECO:0000256" key="3">
    <source>
        <dbReference type="ARBA" id="ARBA00022448"/>
    </source>
</evidence>
<evidence type="ECO:0000256" key="4">
    <source>
        <dbReference type="ARBA" id="ARBA00022729"/>
    </source>
</evidence>